<comment type="caution">
    <text evidence="7">The sequence shown here is derived from an EMBL/GenBank/DDBJ whole genome shotgun (WGS) entry which is preliminary data.</text>
</comment>
<dbReference type="PROSITE" id="PS50975">
    <property type="entry name" value="ATP_GRASP"/>
    <property type="match status" value="1"/>
</dbReference>
<keyword evidence="3 4" id="KW-0067">ATP-binding</keyword>
<evidence type="ECO:0000313" key="7">
    <source>
        <dbReference type="EMBL" id="MCM2388366.1"/>
    </source>
</evidence>
<gene>
    <name evidence="7" type="ORF">NBG84_08650</name>
</gene>
<keyword evidence="2 4" id="KW-0547">Nucleotide-binding</keyword>
<dbReference type="PANTHER" id="PTHR43585:SF2">
    <property type="entry name" value="ATP-GRASP ENZYME FSQD"/>
    <property type="match status" value="1"/>
</dbReference>
<name>A0ABT0UJ48_9ACTN</name>
<dbReference type="Pfam" id="PF13535">
    <property type="entry name" value="ATP-grasp_4"/>
    <property type="match status" value="1"/>
</dbReference>
<protein>
    <submittedName>
        <fullName evidence="7">ATP-grasp domain-containing protein</fullName>
    </submittedName>
</protein>
<dbReference type="PANTHER" id="PTHR43585">
    <property type="entry name" value="FUMIPYRROLE BIOSYNTHESIS PROTEIN C"/>
    <property type="match status" value="1"/>
</dbReference>
<evidence type="ECO:0000313" key="8">
    <source>
        <dbReference type="Proteomes" id="UP001431429"/>
    </source>
</evidence>
<sequence length="448" mass="48099">MTQARSSHGDAGSSLTAPRPEAVGNPPGGVVRSPAVIVDPYSSGTYFAPAFHSAGIPTVAVLSRSEVLETYAGTWRPEDFDEVIHYQGDLPDLVARLRALDPQCVIAGSDPGVELADLLAAQVVPRKANVPALTSARRDKGAMARAVAAAGLPTIAQICTDRAEDVAAWIAREGLAGRDLVIKPPRSASTDGVMRLARGTGWREAFGAQLGYPNQWGVVNDQMLVMEYVTGTEFVVDTFSCDGRHTVTDVTRYSKVDNGVHMAVYDSMEWLAPDDPVVPGLVDYTAGVLDAVGMRFGAAHVEIMLTDAGPRLIELNARPHGGGQPPFCRHATGDSQIDRTVRAVREKGADGIPAGYALLRHMLVVFLISRSAGVVRNAEVFDAVETLPSLHHAAVQVRNGQHIGVTQDLLNTLSLGFIVLAHEDREQLWADYKAVRRLEEQLRLDAPV</sequence>
<reference evidence="7" key="1">
    <citation type="submission" date="2022-06" db="EMBL/GenBank/DDBJ databases">
        <title>Genome public.</title>
        <authorList>
            <person name="Sun Q."/>
        </authorList>
    </citation>
    <scope>NUCLEOTIDE SEQUENCE</scope>
    <source>
        <strain evidence="7">CWNU-1</strain>
    </source>
</reference>
<evidence type="ECO:0000256" key="4">
    <source>
        <dbReference type="PROSITE-ProRule" id="PRU00409"/>
    </source>
</evidence>
<evidence type="ECO:0000256" key="1">
    <source>
        <dbReference type="ARBA" id="ARBA00022598"/>
    </source>
</evidence>
<evidence type="ECO:0000256" key="3">
    <source>
        <dbReference type="ARBA" id="ARBA00022840"/>
    </source>
</evidence>
<accession>A0ABT0UJ48</accession>
<evidence type="ECO:0000256" key="2">
    <source>
        <dbReference type="ARBA" id="ARBA00022741"/>
    </source>
</evidence>
<dbReference type="Proteomes" id="UP001431429">
    <property type="component" value="Unassembled WGS sequence"/>
</dbReference>
<evidence type="ECO:0000259" key="6">
    <source>
        <dbReference type="PROSITE" id="PS50975"/>
    </source>
</evidence>
<dbReference type="SUPFAM" id="SSF56059">
    <property type="entry name" value="Glutathione synthetase ATP-binding domain-like"/>
    <property type="match status" value="1"/>
</dbReference>
<dbReference type="InterPro" id="IPR011761">
    <property type="entry name" value="ATP-grasp"/>
</dbReference>
<keyword evidence="1" id="KW-0436">Ligase</keyword>
<dbReference type="EMBL" id="JAMQAW010000007">
    <property type="protein sequence ID" value="MCM2388366.1"/>
    <property type="molecule type" value="Genomic_DNA"/>
</dbReference>
<dbReference type="Gene3D" id="3.30.470.20">
    <property type="entry name" value="ATP-grasp fold, B domain"/>
    <property type="match status" value="1"/>
</dbReference>
<feature type="region of interest" description="Disordered" evidence="5">
    <location>
        <begin position="1"/>
        <end position="29"/>
    </location>
</feature>
<dbReference type="NCBIfam" id="NF005543">
    <property type="entry name" value="PRK07206.1"/>
    <property type="match status" value="1"/>
</dbReference>
<dbReference type="InterPro" id="IPR052032">
    <property type="entry name" value="ATP-dep_AA_Ligase"/>
</dbReference>
<feature type="domain" description="ATP-grasp" evidence="6">
    <location>
        <begin position="144"/>
        <end position="345"/>
    </location>
</feature>
<keyword evidence="8" id="KW-1185">Reference proteome</keyword>
<organism evidence="7 8">
    <name type="scientific">Streptomyces albipurpureus</name>
    <dbReference type="NCBI Taxonomy" id="2897419"/>
    <lineage>
        <taxon>Bacteria</taxon>
        <taxon>Bacillati</taxon>
        <taxon>Actinomycetota</taxon>
        <taxon>Actinomycetes</taxon>
        <taxon>Kitasatosporales</taxon>
        <taxon>Streptomycetaceae</taxon>
        <taxon>Streptomyces</taxon>
    </lineage>
</organism>
<evidence type="ECO:0000256" key="5">
    <source>
        <dbReference type="SAM" id="MobiDB-lite"/>
    </source>
</evidence>
<dbReference type="RefSeq" id="WP_250918703.1">
    <property type="nucleotide sequence ID" value="NZ_JAMQAW010000007.1"/>
</dbReference>
<proteinExistence type="predicted"/>